<gene>
    <name evidence="2" type="ordered locus">RHA1_ro00020</name>
</gene>
<evidence type="ECO:0000256" key="1">
    <source>
        <dbReference type="SAM" id="MobiDB-lite"/>
    </source>
</evidence>
<dbReference type="AlphaFoldDB" id="Q0SKT0"/>
<sequence length="82" mass="8856">MLVPNFCLDLHRCRPRMTPVGEKVTNPRSAPGPIDSVTAASRPGDQRLCRRGPAVTTLRRGARSKVARVPISPTPAAEGMRP</sequence>
<feature type="region of interest" description="Disordered" evidence="1">
    <location>
        <begin position="18"/>
        <end position="82"/>
    </location>
</feature>
<name>Q0SKT0_RHOJR</name>
<dbReference type="KEGG" id="rha:RHA1_ro00020"/>
<dbReference type="EMBL" id="CP000431">
    <property type="protein sequence ID" value="ABG91856.1"/>
    <property type="molecule type" value="Genomic_DNA"/>
</dbReference>
<dbReference type="HOGENOM" id="CLU_2556023_0_0_11"/>
<reference evidence="3" key="1">
    <citation type="journal article" date="2006" name="Proc. Natl. Acad. Sci. U.S.A.">
        <title>The complete genome of Rhodococcus sp. RHA1 provides insights into a catabolic powerhouse.</title>
        <authorList>
            <person name="McLeod M.P."/>
            <person name="Warren R.L."/>
            <person name="Hsiao W.W.L."/>
            <person name="Araki N."/>
            <person name="Myhre M."/>
            <person name="Fernandes C."/>
            <person name="Miyazawa D."/>
            <person name="Wong W."/>
            <person name="Lillquist A.L."/>
            <person name="Wang D."/>
            <person name="Dosanjh M."/>
            <person name="Hara H."/>
            <person name="Petrescu A."/>
            <person name="Morin R.D."/>
            <person name="Yang G."/>
            <person name="Stott J.M."/>
            <person name="Schein J.E."/>
            <person name="Shin H."/>
            <person name="Smailus D."/>
            <person name="Siddiqui A.S."/>
            <person name="Marra M.A."/>
            <person name="Jones S.J.M."/>
            <person name="Holt R."/>
            <person name="Brinkman F.S.L."/>
            <person name="Miyauchi K."/>
            <person name="Fukuda M."/>
            <person name="Davies J.E."/>
            <person name="Mohn W.W."/>
            <person name="Eltis L.D."/>
        </authorList>
    </citation>
    <scope>NUCLEOTIDE SEQUENCE [LARGE SCALE GENOMIC DNA]</scope>
    <source>
        <strain evidence="3">RHA1</strain>
    </source>
</reference>
<evidence type="ECO:0000313" key="2">
    <source>
        <dbReference type="EMBL" id="ABG91856.1"/>
    </source>
</evidence>
<dbReference type="Proteomes" id="UP000008710">
    <property type="component" value="Chromosome"/>
</dbReference>
<organism evidence="2 3">
    <name type="scientific">Rhodococcus jostii (strain RHA1)</name>
    <dbReference type="NCBI Taxonomy" id="101510"/>
    <lineage>
        <taxon>Bacteria</taxon>
        <taxon>Bacillati</taxon>
        <taxon>Actinomycetota</taxon>
        <taxon>Actinomycetes</taxon>
        <taxon>Mycobacteriales</taxon>
        <taxon>Nocardiaceae</taxon>
        <taxon>Rhodococcus</taxon>
    </lineage>
</organism>
<evidence type="ECO:0000313" key="3">
    <source>
        <dbReference type="Proteomes" id="UP000008710"/>
    </source>
</evidence>
<protein>
    <submittedName>
        <fullName evidence="2">Uncharacterized protein</fullName>
    </submittedName>
</protein>
<accession>Q0SKT0</accession>
<proteinExistence type="predicted"/>